<dbReference type="SMART" id="SM00091">
    <property type="entry name" value="PAS"/>
    <property type="match status" value="5"/>
</dbReference>
<dbReference type="RefSeq" id="WP_232174883.1">
    <property type="nucleotide sequence ID" value="NZ_JAJPWV010000001.1"/>
</dbReference>
<dbReference type="InterPro" id="IPR052162">
    <property type="entry name" value="Sensor_kinase/Photoreceptor"/>
</dbReference>
<sequence length="975" mass="109742">MLSPYAQQTLVNALPIGAAIFTGPEHLIGAVNPQMLAIWSKEADVTGMKLLDAIPEIRDQGFFELMNDVYTSGKEHHNPDGQAELLVDGQLQTKYFDLSFKPLRDSAGRIYGVVNTAVDVTERTLYSKQLQQVNEELSAVNEEMEASGEELRTAYDQLEHTHDTLVITSQIAELLLESAPVAVGVIDAVSFKIDTANTKLLELWGVDRQAIGKPLAEVLSSFESELLTNLILKVRDAGHSLYGNDVKTMIERGGAWATTYYNFVYQPIRNGKGEVISVQIVANEVTDQRNAKADVDAVLVQLHLAQKAAHFGVFDLDVVNDKLYWDERTRKIFGVDPDKAIGYSSDFAEGLHPNDRERTLQAVIDAYDQQLTGGVYDVEYRVVDAANGNICWVKAVGQVYFNSEAEPQRFVGTVVDITGAVEARQKLEASEVQQQELNEELSAINEELSAVNEEYQAANEELTAMNDELRSIQEERTLLHRELEIREERLRFAMKAADVGTWDLDIVNNQVSWDERCKELYGFSKDDVVPYEQVLKYMHPDDMPHVNEAVMYALDPASNGAYDIEFRTIGAEDQRLRWLHCCGKAFFDDKGSAYRFSGIAQDITVQKMQADELTLTLLKVKEKEEQLTSAKEAAQLGLFDWDLVNKVYNWDARFREIFNLPDQDTFQDNSVVFERLHPDDVERVRQAAKRSQTYDRSSGGSYDIQYRISATEHSPERWVRAIGKTLFSEEGTPLRFIGSVLDITEQKQEEQRRIDFIGIVSHELRSPLTSLNGYLQMLEMSAKKNDDQFTNNVAAKAKRQVGKMSSMITGFLDVARVGEGKINIDNKPFDMADLVKAAESESLATITSHTVIYHPVEHTPVLADQDKIEQVLINFINNAVKYSPQGTTINVSAVTQNRQVRVCVKDEGMGIPAKDLPYVFDRFYRVDGEHMKTTKGFGIGLYLCREIIERHGGKIGVQSTLGEGSTFWFEIPVTH</sequence>
<dbReference type="InterPro" id="IPR000014">
    <property type="entry name" value="PAS"/>
</dbReference>
<dbReference type="SUPFAM" id="SSF55874">
    <property type="entry name" value="ATPase domain of HSP90 chaperone/DNA topoisomerase II/histidine kinase"/>
    <property type="match status" value="1"/>
</dbReference>
<evidence type="ECO:0000256" key="2">
    <source>
        <dbReference type="ARBA" id="ARBA00012438"/>
    </source>
</evidence>
<feature type="domain" description="PAS" evidence="8">
    <location>
        <begin position="313"/>
        <end position="370"/>
    </location>
</feature>
<dbReference type="InterPro" id="IPR036097">
    <property type="entry name" value="HisK_dim/P_sf"/>
</dbReference>
<evidence type="ECO:0000256" key="5">
    <source>
        <dbReference type="ARBA" id="ARBA00022777"/>
    </source>
</evidence>
<evidence type="ECO:0000256" key="6">
    <source>
        <dbReference type="SAM" id="Coils"/>
    </source>
</evidence>
<dbReference type="CDD" id="cd00075">
    <property type="entry name" value="HATPase"/>
    <property type="match status" value="1"/>
</dbReference>
<comment type="catalytic activity">
    <reaction evidence="1">
        <text>ATP + protein L-histidine = ADP + protein N-phospho-L-histidine.</text>
        <dbReference type="EC" id="2.7.13.3"/>
    </reaction>
</comment>
<dbReference type="InterPro" id="IPR004358">
    <property type="entry name" value="Sig_transdc_His_kin-like_C"/>
</dbReference>
<name>A0ABS8TZI1_9SPHI</name>
<dbReference type="InterPro" id="IPR003661">
    <property type="entry name" value="HisK_dim/P_dom"/>
</dbReference>
<gene>
    <name evidence="10" type="ORF">LT679_00205</name>
</gene>
<dbReference type="Gene3D" id="2.10.70.100">
    <property type="match status" value="3"/>
</dbReference>
<feature type="domain" description="Histidine kinase" evidence="7">
    <location>
        <begin position="759"/>
        <end position="975"/>
    </location>
</feature>
<feature type="coiled-coil region" evidence="6">
    <location>
        <begin position="123"/>
        <end position="161"/>
    </location>
</feature>
<dbReference type="Gene3D" id="3.30.565.10">
    <property type="entry name" value="Histidine kinase-like ATPase, C-terminal domain"/>
    <property type="match status" value="1"/>
</dbReference>
<dbReference type="Pfam" id="PF08447">
    <property type="entry name" value="PAS_3"/>
    <property type="match status" value="3"/>
</dbReference>
<evidence type="ECO:0000313" key="10">
    <source>
        <dbReference type="EMBL" id="MCD8739007.1"/>
    </source>
</evidence>
<comment type="caution">
    <text evidence="10">The sequence shown here is derived from an EMBL/GenBank/DDBJ whole genome shotgun (WGS) entry which is preliminary data.</text>
</comment>
<dbReference type="InterPro" id="IPR000700">
    <property type="entry name" value="PAS-assoc_C"/>
</dbReference>
<keyword evidence="3" id="KW-0597">Phosphoprotein</keyword>
<dbReference type="InterPro" id="IPR003594">
    <property type="entry name" value="HATPase_dom"/>
</dbReference>
<dbReference type="SUPFAM" id="SSF47384">
    <property type="entry name" value="Homodimeric domain of signal transducing histidine kinase"/>
    <property type="match status" value="1"/>
</dbReference>
<dbReference type="Pfam" id="PF00512">
    <property type="entry name" value="HisKA"/>
    <property type="match status" value="1"/>
</dbReference>
<dbReference type="InterPro" id="IPR005467">
    <property type="entry name" value="His_kinase_dom"/>
</dbReference>
<dbReference type="PROSITE" id="PS50109">
    <property type="entry name" value="HIS_KIN"/>
    <property type="match status" value="1"/>
</dbReference>
<dbReference type="Pfam" id="PF13426">
    <property type="entry name" value="PAS_9"/>
    <property type="match status" value="2"/>
</dbReference>
<feature type="domain" description="PAC" evidence="9">
    <location>
        <begin position="562"/>
        <end position="615"/>
    </location>
</feature>
<keyword evidence="4" id="KW-0808">Transferase</keyword>
<feature type="domain" description="PAC" evidence="9">
    <location>
        <begin position="77"/>
        <end position="132"/>
    </location>
</feature>
<dbReference type="InterPro" id="IPR036890">
    <property type="entry name" value="HATPase_C_sf"/>
</dbReference>
<dbReference type="InterPro" id="IPR001610">
    <property type="entry name" value="PAC"/>
</dbReference>
<dbReference type="Gene3D" id="3.30.450.20">
    <property type="entry name" value="PAS domain"/>
    <property type="match status" value="5"/>
</dbReference>
<evidence type="ECO:0000259" key="8">
    <source>
        <dbReference type="PROSITE" id="PS50112"/>
    </source>
</evidence>
<dbReference type="NCBIfam" id="TIGR00229">
    <property type="entry name" value="sensory_box"/>
    <property type="match status" value="3"/>
</dbReference>
<proteinExistence type="predicted"/>
<dbReference type="Pfam" id="PF02518">
    <property type="entry name" value="HATPase_c"/>
    <property type="match status" value="1"/>
</dbReference>
<dbReference type="CDD" id="cd00082">
    <property type="entry name" value="HisKA"/>
    <property type="match status" value="1"/>
</dbReference>
<feature type="domain" description="PAC" evidence="9">
    <location>
        <begin position="376"/>
        <end position="429"/>
    </location>
</feature>
<dbReference type="PROSITE" id="PS50112">
    <property type="entry name" value="PAS"/>
    <property type="match status" value="3"/>
</dbReference>
<keyword evidence="11" id="KW-1185">Reference proteome</keyword>
<evidence type="ECO:0000259" key="7">
    <source>
        <dbReference type="PROSITE" id="PS50109"/>
    </source>
</evidence>
<evidence type="ECO:0000256" key="1">
    <source>
        <dbReference type="ARBA" id="ARBA00000085"/>
    </source>
</evidence>
<dbReference type="PANTHER" id="PTHR43304">
    <property type="entry name" value="PHYTOCHROME-LIKE PROTEIN CPH1"/>
    <property type="match status" value="1"/>
</dbReference>
<dbReference type="PANTHER" id="PTHR43304:SF1">
    <property type="entry name" value="PAC DOMAIN-CONTAINING PROTEIN"/>
    <property type="match status" value="1"/>
</dbReference>
<keyword evidence="6" id="KW-0175">Coiled coil</keyword>
<dbReference type="PROSITE" id="PS50113">
    <property type="entry name" value="PAC"/>
    <property type="match status" value="4"/>
</dbReference>
<feature type="coiled-coil region" evidence="6">
    <location>
        <begin position="420"/>
        <end position="482"/>
    </location>
</feature>
<dbReference type="EC" id="2.7.13.3" evidence="2"/>
<organism evidence="10 11">
    <name type="scientific">Mucilaginibacter roseus</name>
    <dbReference type="NCBI Taxonomy" id="1528868"/>
    <lineage>
        <taxon>Bacteria</taxon>
        <taxon>Pseudomonadati</taxon>
        <taxon>Bacteroidota</taxon>
        <taxon>Sphingobacteriia</taxon>
        <taxon>Sphingobacteriales</taxon>
        <taxon>Sphingobacteriaceae</taxon>
        <taxon>Mucilaginibacter</taxon>
    </lineage>
</organism>
<evidence type="ECO:0000259" key="9">
    <source>
        <dbReference type="PROSITE" id="PS50113"/>
    </source>
</evidence>
<dbReference type="CDD" id="cd00130">
    <property type="entry name" value="PAS"/>
    <property type="match status" value="3"/>
</dbReference>
<dbReference type="InterPro" id="IPR035965">
    <property type="entry name" value="PAS-like_dom_sf"/>
</dbReference>
<evidence type="ECO:0000256" key="3">
    <source>
        <dbReference type="ARBA" id="ARBA00022553"/>
    </source>
</evidence>
<dbReference type="SMART" id="SM00387">
    <property type="entry name" value="HATPase_c"/>
    <property type="match status" value="1"/>
</dbReference>
<accession>A0ABS8TZI1</accession>
<feature type="domain" description="PAS" evidence="8">
    <location>
        <begin position="486"/>
        <end position="557"/>
    </location>
</feature>
<dbReference type="SMART" id="SM00388">
    <property type="entry name" value="HisKA"/>
    <property type="match status" value="1"/>
</dbReference>
<dbReference type="Proteomes" id="UP001199919">
    <property type="component" value="Unassembled WGS sequence"/>
</dbReference>
<dbReference type="SMART" id="SM00086">
    <property type="entry name" value="PAC"/>
    <property type="match status" value="4"/>
</dbReference>
<evidence type="ECO:0000256" key="4">
    <source>
        <dbReference type="ARBA" id="ARBA00022679"/>
    </source>
</evidence>
<dbReference type="EMBL" id="JAJPWV010000001">
    <property type="protein sequence ID" value="MCD8739007.1"/>
    <property type="molecule type" value="Genomic_DNA"/>
</dbReference>
<dbReference type="Gene3D" id="1.10.287.130">
    <property type="match status" value="1"/>
</dbReference>
<dbReference type="SUPFAM" id="SSF55785">
    <property type="entry name" value="PYP-like sensor domain (PAS domain)"/>
    <property type="match status" value="5"/>
</dbReference>
<dbReference type="InterPro" id="IPR013655">
    <property type="entry name" value="PAS_fold_3"/>
</dbReference>
<protein>
    <recommendedName>
        <fullName evidence="2">histidine kinase</fullName>
        <ecNumber evidence="2">2.7.13.3</ecNumber>
    </recommendedName>
</protein>
<reference evidence="10 11" key="1">
    <citation type="submission" date="2021-12" db="EMBL/GenBank/DDBJ databases">
        <title>Mucilaginibacter roseus genome.</title>
        <authorList>
            <person name="Ferreira J.R."/>
            <person name="Newman J.D."/>
        </authorList>
    </citation>
    <scope>NUCLEOTIDE SEQUENCE [LARGE SCALE GENOMIC DNA]</scope>
    <source>
        <strain evidence="10 11">LMG 28454</strain>
    </source>
</reference>
<feature type="domain" description="PAS" evidence="8">
    <location>
        <begin position="623"/>
        <end position="695"/>
    </location>
</feature>
<feature type="domain" description="PAC" evidence="9">
    <location>
        <begin position="702"/>
        <end position="755"/>
    </location>
</feature>
<dbReference type="PRINTS" id="PR00344">
    <property type="entry name" value="BCTRLSENSOR"/>
</dbReference>
<keyword evidence="5" id="KW-0418">Kinase</keyword>
<evidence type="ECO:0000313" key="11">
    <source>
        <dbReference type="Proteomes" id="UP001199919"/>
    </source>
</evidence>